<evidence type="ECO:0000313" key="2">
    <source>
        <dbReference type="EMBL" id="GAA1002331.1"/>
    </source>
</evidence>
<organism evidence="2 3">
    <name type="scientific">Streptomyces rhizosphaericus</name>
    <dbReference type="NCBI Taxonomy" id="114699"/>
    <lineage>
        <taxon>Bacteria</taxon>
        <taxon>Bacillati</taxon>
        <taxon>Actinomycetota</taxon>
        <taxon>Actinomycetes</taxon>
        <taxon>Kitasatosporales</taxon>
        <taxon>Streptomycetaceae</taxon>
        <taxon>Streptomyces</taxon>
        <taxon>Streptomyces violaceusniger group</taxon>
    </lineage>
</organism>
<evidence type="ECO:0008006" key="4">
    <source>
        <dbReference type="Google" id="ProtNLM"/>
    </source>
</evidence>
<dbReference type="Proteomes" id="UP001500033">
    <property type="component" value="Unassembled WGS sequence"/>
</dbReference>
<protein>
    <recommendedName>
        <fullName evidence="4">Secreted protein</fullName>
    </recommendedName>
</protein>
<keyword evidence="3" id="KW-1185">Reference proteome</keyword>
<gene>
    <name evidence="2" type="ORF">GCM10009576_094670</name>
</gene>
<accession>A0ABN1SQX7</accession>
<reference evidence="2 3" key="1">
    <citation type="journal article" date="2019" name="Int. J. Syst. Evol. Microbiol.">
        <title>The Global Catalogue of Microorganisms (GCM) 10K type strain sequencing project: providing services to taxonomists for standard genome sequencing and annotation.</title>
        <authorList>
            <consortium name="The Broad Institute Genomics Platform"/>
            <consortium name="The Broad Institute Genome Sequencing Center for Infectious Disease"/>
            <person name="Wu L."/>
            <person name="Ma J."/>
        </authorList>
    </citation>
    <scope>NUCLEOTIDE SEQUENCE [LARGE SCALE GENOMIC DNA]</scope>
    <source>
        <strain evidence="2 3">JCM 11445</strain>
    </source>
</reference>
<sequence>MSASHAMPSLTAAAAIGIILVARWAATRARNRHGASAARPPWRRTAPAPDTTSPPAPDEAAEAAVKDAEEHVQRCWQQLRIRPDRSD</sequence>
<name>A0ABN1SQX7_9ACTN</name>
<proteinExistence type="predicted"/>
<dbReference type="EMBL" id="BAAAIE010000146">
    <property type="protein sequence ID" value="GAA1002331.1"/>
    <property type="molecule type" value="Genomic_DNA"/>
</dbReference>
<comment type="caution">
    <text evidence="2">The sequence shown here is derived from an EMBL/GenBank/DDBJ whole genome shotgun (WGS) entry which is preliminary data.</text>
</comment>
<evidence type="ECO:0000313" key="3">
    <source>
        <dbReference type="Proteomes" id="UP001500033"/>
    </source>
</evidence>
<feature type="compositionally biased region" description="Low complexity" evidence="1">
    <location>
        <begin position="37"/>
        <end position="51"/>
    </location>
</feature>
<feature type="region of interest" description="Disordered" evidence="1">
    <location>
        <begin position="29"/>
        <end position="71"/>
    </location>
</feature>
<evidence type="ECO:0000256" key="1">
    <source>
        <dbReference type="SAM" id="MobiDB-lite"/>
    </source>
</evidence>